<dbReference type="GO" id="GO:0016020">
    <property type="term" value="C:membrane"/>
    <property type="evidence" value="ECO:0007669"/>
    <property type="project" value="UniProtKB-SubCell"/>
</dbReference>
<evidence type="ECO:0000256" key="1">
    <source>
        <dbReference type="ARBA" id="ARBA00004141"/>
    </source>
</evidence>
<dbReference type="PANTHER" id="PTHR32322:SF2">
    <property type="entry name" value="EAMA DOMAIN-CONTAINING PROTEIN"/>
    <property type="match status" value="1"/>
</dbReference>
<evidence type="ECO:0000259" key="7">
    <source>
        <dbReference type="Pfam" id="PF00892"/>
    </source>
</evidence>
<evidence type="ECO:0000256" key="2">
    <source>
        <dbReference type="ARBA" id="ARBA00007362"/>
    </source>
</evidence>
<feature type="domain" description="EamA" evidence="7">
    <location>
        <begin position="13"/>
        <end position="145"/>
    </location>
</feature>
<sequence>MPALPSLRPATRAVLMLVASIGFWSSNVVIVRAMGDAISPWLLSWLRWVIALAVALPLLWPAVRAAWPRLYANRRPLLWLAFSGFVANTVFLYVGLSDTTATNAAALLSLTPAWIMLAVCLSGTRLMPVQLAGLALSIAGSLVIVTQGQLASLLALDFNRGDIFVIISGMAWAAYTLLLRRLRGRLHPMVLMVALMAISVVMLLPVAIGSLWLEGLPTLGPGGWTAVMYVGICLSLLAYAFYNRAVSELGGARAGAFMNLMPGLAALESAVFLGEAFLPYHMAGMALILGGLWLASSRQAARFAARCLPRLHST</sequence>
<dbReference type="InterPro" id="IPR050638">
    <property type="entry name" value="AA-Vitamin_Transporters"/>
</dbReference>
<comment type="similarity">
    <text evidence="2">Belongs to the EamA transporter family.</text>
</comment>
<dbReference type="Gene3D" id="1.10.3730.20">
    <property type="match status" value="1"/>
</dbReference>
<keyword evidence="3 6" id="KW-0812">Transmembrane</keyword>
<evidence type="ECO:0000256" key="4">
    <source>
        <dbReference type="ARBA" id="ARBA00022989"/>
    </source>
</evidence>
<proteinExistence type="inferred from homology"/>
<reference evidence="9" key="1">
    <citation type="submission" date="2017-06" db="EMBL/GenBank/DDBJ databases">
        <title>Whole genome sequence of Laribacter hongkongensis LHGZ1.</title>
        <authorList>
            <person name="Chen D."/>
            <person name="Wu H."/>
            <person name="Chen J."/>
        </authorList>
    </citation>
    <scope>NUCLEOTIDE SEQUENCE [LARGE SCALE GENOMIC DNA]</scope>
    <source>
        <strain evidence="9">LHGZ1</strain>
    </source>
</reference>
<keyword evidence="5 6" id="KW-0472">Membrane</keyword>
<dbReference type="AlphaFoldDB" id="A0A248LKH7"/>
<feature type="transmembrane region" description="Helical" evidence="6">
    <location>
        <begin position="278"/>
        <end position="296"/>
    </location>
</feature>
<protein>
    <submittedName>
        <fullName evidence="8">Putative transmembrane protein</fullName>
    </submittedName>
</protein>
<feature type="transmembrane region" description="Helical" evidence="6">
    <location>
        <begin position="254"/>
        <end position="272"/>
    </location>
</feature>
<feature type="transmembrane region" description="Helical" evidence="6">
    <location>
        <begin position="12"/>
        <end position="33"/>
    </location>
</feature>
<dbReference type="InterPro" id="IPR037185">
    <property type="entry name" value="EmrE-like"/>
</dbReference>
<feature type="transmembrane region" description="Helical" evidence="6">
    <location>
        <begin position="133"/>
        <end position="155"/>
    </location>
</feature>
<evidence type="ECO:0000256" key="3">
    <source>
        <dbReference type="ARBA" id="ARBA00022692"/>
    </source>
</evidence>
<accession>A0A248LKH7</accession>
<dbReference type="EMBL" id="CP022115">
    <property type="protein sequence ID" value="ASJ25045.1"/>
    <property type="molecule type" value="Genomic_DNA"/>
</dbReference>
<dbReference type="PANTHER" id="PTHR32322">
    <property type="entry name" value="INNER MEMBRANE TRANSPORTER"/>
    <property type="match status" value="1"/>
</dbReference>
<dbReference type="InterPro" id="IPR000620">
    <property type="entry name" value="EamA_dom"/>
</dbReference>
<keyword evidence="4 6" id="KW-1133">Transmembrane helix</keyword>
<dbReference type="OrthoDB" id="4167046at2"/>
<organism evidence="8 9">
    <name type="scientific">Laribacter hongkongensis</name>
    <dbReference type="NCBI Taxonomy" id="168471"/>
    <lineage>
        <taxon>Bacteria</taxon>
        <taxon>Pseudomonadati</taxon>
        <taxon>Pseudomonadota</taxon>
        <taxon>Betaproteobacteria</taxon>
        <taxon>Neisseriales</taxon>
        <taxon>Aquaspirillaceae</taxon>
        <taxon>Laribacter</taxon>
    </lineage>
</organism>
<dbReference type="Proteomes" id="UP000197424">
    <property type="component" value="Chromosome"/>
</dbReference>
<evidence type="ECO:0000313" key="9">
    <source>
        <dbReference type="Proteomes" id="UP000197424"/>
    </source>
</evidence>
<feature type="domain" description="EamA" evidence="7">
    <location>
        <begin position="160"/>
        <end position="296"/>
    </location>
</feature>
<feature type="transmembrane region" description="Helical" evidence="6">
    <location>
        <begin position="190"/>
        <end position="212"/>
    </location>
</feature>
<comment type="subcellular location">
    <subcellularLocation>
        <location evidence="1">Membrane</location>
        <topology evidence="1">Multi-pass membrane protein</topology>
    </subcellularLocation>
</comment>
<dbReference type="SUPFAM" id="SSF103481">
    <property type="entry name" value="Multidrug resistance efflux transporter EmrE"/>
    <property type="match status" value="2"/>
</dbReference>
<feature type="transmembrane region" description="Helical" evidence="6">
    <location>
        <begin position="77"/>
        <end position="96"/>
    </location>
</feature>
<evidence type="ECO:0000256" key="6">
    <source>
        <dbReference type="SAM" id="Phobius"/>
    </source>
</evidence>
<gene>
    <name evidence="8" type="ORF">LHGZ1_2214</name>
</gene>
<evidence type="ECO:0000256" key="5">
    <source>
        <dbReference type="ARBA" id="ARBA00023136"/>
    </source>
</evidence>
<dbReference type="RefSeq" id="WP_088861075.1">
    <property type="nucleotide sequence ID" value="NZ_CP022115.1"/>
</dbReference>
<name>A0A248LKH7_9NEIS</name>
<feature type="transmembrane region" description="Helical" evidence="6">
    <location>
        <begin position="45"/>
        <end position="65"/>
    </location>
</feature>
<feature type="transmembrane region" description="Helical" evidence="6">
    <location>
        <begin position="161"/>
        <end position="178"/>
    </location>
</feature>
<feature type="transmembrane region" description="Helical" evidence="6">
    <location>
        <begin position="102"/>
        <end position="121"/>
    </location>
</feature>
<feature type="transmembrane region" description="Helical" evidence="6">
    <location>
        <begin position="224"/>
        <end position="242"/>
    </location>
</feature>
<evidence type="ECO:0000313" key="8">
    <source>
        <dbReference type="EMBL" id="ASJ25045.1"/>
    </source>
</evidence>
<dbReference type="Pfam" id="PF00892">
    <property type="entry name" value="EamA"/>
    <property type="match status" value="2"/>
</dbReference>